<reference evidence="7 8" key="1">
    <citation type="submission" date="2019-03" db="EMBL/GenBank/DDBJ databases">
        <title>Sequencing the genomes of 1000 actinobacteria strains.</title>
        <authorList>
            <person name="Klenk H.-P."/>
        </authorList>
    </citation>
    <scope>NUCLEOTIDE SEQUENCE [LARGE SCALE GENOMIC DNA]</scope>
    <source>
        <strain evidence="7 8">DSM 44969</strain>
    </source>
</reference>
<protein>
    <submittedName>
        <fullName evidence="7">Iron complex transport system substrate-binding protein</fullName>
    </submittedName>
</protein>
<dbReference type="Proteomes" id="UP000295560">
    <property type="component" value="Unassembled WGS sequence"/>
</dbReference>
<dbReference type="GO" id="GO:1901678">
    <property type="term" value="P:iron coordination entity transport"/>
    <property type="evidence" value="ECO:0007669"/>
    <property type="project" value="UniProtKB-ARBA"/>
</dbReference>
<comment type="subcellular location">
    <subcellularLocation>
        <location evidence="1">Cell envelope</location>
    </subcellularLocation>
</comment>
<evidence type="ECO:0000259" key="6">
    <source>
        <dbReference type="PROSITE" id="PS50983"/>
    </source>
</evidence>
<keyword evidence="3" id="KW-0813">Transport</keyword>
<evidence type="ECO:0000256" key="3">
    <source>
        <dbReference type="ARBA" id="ARBA00022448"/>
    </source>
</evidence>
<organism evidence="7 8">
    <name type="scientific">Pseudonocardia endophytica</name>
    <dbReference type="NCBI Taxonomy" id="401976"/>
    <lineage>
        <taxon>Bacteria</taxon>
        <taxon>Bacillati</taxon>
        <taxon>Actinomycetota</taxon>
        <taxon>Actinomycetes</taxon>
        <taxon>Pseudonocardiales</taxon>
        <taxon>Pseudonocardiaceae</taxon>
        <taxon>Pseudonocardia</taxon>
    </lineage>
</organism>
<dbReference type="EMBL" id="SMFZ01000002">
    <property type="protein sequence ID" value="TCK21559.1"/>
    <property type="molecule type" value="Genomic_DNA"/>
</dbReference>
<dbReference type="OrthoDB" id="9793175at2"/>
<dbReference type="PROSITE" id="PS51257">
    <property type="entry name" value="PROKAR_LIPOPROTEIN"/>
    <property type="match status" value="1"/>
</dbReference>
<evidence type="ECO:0000256" key="4">
    <source>
        <dbReference type="ARBA" id="ARBA00022729"/>
    </source>
</evidence>
<feature type="domain" description="Fe/B12 periplasmic-binding" evidence="6">
    <location>
        <begin position="56"/>
        <end position="322"/>
    </location>
</feature>
<gene>
    <name evidence="7" type="ORF">EV378_5547</name>
</gene>
<dbReference type="CDD" id="cd01146">
    <property type="entry name" value="FhuD"/>
    <property type="match status" value="1"/>
</dbReference>
<keyword evidence="4 5" id="KW-0732">Signal</keyword>
<sequence length="322" mass="33759">MRRTLLVPLAMLVALLAACGTTEPSAPEPGQAAAGGPVTVTDARGKQVTLQAPATRVVGLEWNVVEHAVSLGVMPVGAADVEGYGKWVTAEPLDASVRDVGVRGEPSIDTIASLRPDLILATDELPGSAVQQMERFAPVVFVKGGDAKDGLGQMRRNLDIVATTLGKQAEAATLLSEMDATIERGRTALAARAGQPFLFADGYLEGSQVSIRPFANGSMLSDVTTRLGMRNAWTEPGDGVYGLGQSDVEGLTRVGDATFLYIANDRDGGDPFATALAGNAVWKSLPFVKSGNVHRLPDGIWMFGGPTSVQRYVDAVVGTLRT</sequence>
<dbReference type="Pfam" id="PF01497">
    <property type="entry name" value="Peripla_BP_2"/>
    <property type="match status" value="1"/>
</dbReference>
<keyword evidence="8" id="KW-1185">Reference proteome</keyword>
<dbReference type="GO" id="GO:0030288">
    <property type="term" value="C:outer membrane-bounded periplasmic space"/>
    <property type="evidence" value="ECO:0007669"/>
    <property type="project" value="TreeGrafter"/>
</dbReference>
<proteinExistence type="inferred from homology"/>
<evidence type="ECO:0000313" key="7">
    <source>
        <dbReference type="EMBL" id="TCK21559.1"/>
    </source>
</evidence>
<dbReference type="SUPFAM" id="SSF53807">
    <property type="entry name" value="Helical backbone' metal receptor"/>
    <property type="match status" value="1"/>
</dbReference>
<dbReference type="InterPro" id="IPR051313">
    <property type="entry name" value="Bact_iron-sidero_bind"/>
</dbReference>
<feature type="signal peptide" evidence="5">
    <location>
        <begin position="1"/>
        <end position="19"/>
    </location>
</feature>
<dbReference type="PANTHER" id="PTHR30532">
    <property type="entry name" value="IRON III DICITRATE-BINDING PERIPLASMIC PROTEIN"/>
    <property type="match status" value="1"/>
</dbReference>
<dbReference type="PRINTS" id="PR01715">
    <property type="entry name" value="FERRIBNDNGPP"/>
</dbReference>
<accession>A0A4R1HPA0</accession>
<feature type="chain" id="PRO_5038465523" evidence="5">
    <location>
        <begin position="20"/>
        <end position="322"/>
    </location>
</feature>
<dbReference type="AlphaFoldDB" id="A0A4R1HPA0"/>
<comment type="similarity">
    <text evidence="2">Belongs to the bacterial solute-binding protein 8 family.</text>
</comment>
<evidence type="ECO:0000256" key="5">
    <source>
        <dbReference type="SAM" id="SignalP"/>
    </source>
</evidence>
<dbReference type="Gene3D" id="3.40.50.1980">
    <property type="entry name" value="Nitrogenase molybdenum iron protein domain"/>
    <property type="match status" value="2"/>
</dbReference>
<comment type="caution">
    <text evidence="7">The sequence shown here is derived from an EMBL/GenBank/DDBJ whole genome shotgun (WGS) entry which is preliminary data.</text>
</comment>
<dbReference type="PANTHER" id="PTHR30532:SF1">
    <property type="entry name" value="IRON(3+)-HYDROXAMATE-BINDING PROTEIN FHUD"/>
    <property type="match status" value="1"/>
</dbReference>
<evidence type="ECO:0000313" key="8">
    <source>
        <dbReference type="Proteomes" id="UP000295560"/>
    </source>
</evidence>
<dbReference type="RefSeq" id="WP_132430296.1">
    <property type="nucleotide sequence ID" value="NZ_SMFZ01000002.1"/>
</dbReference>
<dbReference type="PROSITE" id="PS50983">
    <property type="entry name" value="FE_B12_PBP"/>
    <property type="match status" value="1"/>
</dbReference>
<name>A0A4R1HPA0_PSEEN</name>
<dbReference type="InterPro" id="IPR002491">
    <property type="entry name" value="ABC_transptr_periplasmic_BD"/>
</dbReference>
<evidence type="ECO:0000256" key="2">
    <source>
        <dbReference type="ARBA" id="ARBA00008814"/>
    </source>
</evidence>
<evidence type="ECO:0000256" key="1">
    <source>
        <dbReference type="ARBA" id="ARBA00004196"/>
    </source>
</evidence>